<evidence type="ECO:0000256" key="4">
    <source>
        <dbReference type="ARBA" id="ARBA00023125"/>
    </source>
</evidence>
<dbReference type="PANTHER" id="PTHR43133:SF8">
    <property type="entry name" value="RNA POLYMERASE SIGMA FACTOR HI_1459-RELATED"/>
    <property type="match status" value="1"/>
</dbReference>
<dbReference type="NCBIfam" id="TIGR02937">
    <property type="entry name" value="sigma70-ECF"/>
    <property type="match status" value="1"/>
</dbReference>
<dbReference type="Pfam" id="PF04542">
    <property type="entry name" value="Sigma70_r2"/>
    <property type="match status" value="1"/>
</dbReference>
<dbReference type="CDD" id="cd06171">
    <property type="entry name" value="Sigma70_r4"/>
    <property type="match status" value="1"/>
</dbReference>
<evidence type="ECO:0000256" key="2">
    <source>
        <dbReference type="ARBA" id="ARBA00023015"/>
    </source>
</evidence>
<sequence length="172" mass="19768">MLDNPLATDFWGTIEPHIAWMHRQLRRLGVQPSDVDDVTQDVLITLHRRRADYDPTRPLRAYLFGYLFRVVADYRKRSFRRHERTGMTLSLTSTDPTPEEHASQRAQLALVERALDALPEGRREVFVMAVIEEHSIPEVAEAMGIPLNTAYSRLRVAREEFVAAIRAATDSE</sequence>
<dbReference type="GO" id="GO:0003677">
    <property type="term" value="F:DNA binding"/>
    <property type="evidence" value="ECO:0007669"/>
    <property type="project" value="UniProtKB-KW"/>
</dbReference>
<dbReference type="InterPro" id="IPR013324">
    <property type="entry name" value="RNA_pol_sigma_r3/r4-like"/>
</dbReference>
<keyword evidence="5" id="KW-0804">Transcription</keyword>
<feature type="domain" description="RNA polymerase sigma factor 70 region 4 type 2" evidence="7">
    <location>
        <begin position="110"/>
        <end position="159"/>
    </location>
</feature>
<evidence type="ECO:0000256" key="1">
    <source>
        <dbReference type="ARBA" id="ARBA00010641"/>
    </source>
</evidence>
<dbReference type="SUPFAM" id="SSF88659">
    <property type="entry name" value="Sigma3 and sigma4 domains of RNA polymerase sigma factors"/>
    <property type="match status" value="1"/>
</dbReference>
<accession>L7VYU1</accession>
<dbReference type="InterPro" id="IPR039425">
    <property type="entry name" value="RNA_pol_sigma-70-like"/>
</dbReference>
<name>L7VYU1_9BACT</name>
<dbReference type="SUPFAM" id="SSF88946">
    <property type="entry name" value="Sigma2 domain of RNA polymerase sigma factors"/>
    <property type="match status" value="1"/>
</dbReference>
<dbReference type="InterPro" id="IPR014284">
    <property type="entry name" value="RNA_pol_sigma-70_dom"/>
</dbReference>
<feature type="domain" description="RNA polymerase sigma-70 region 2" evidence="6">
    <location>
        <begin position="14"/>
        <end position="77"/>
    </location>
</feature>
<dbReference type="GO" id="GO:0016987">
    <property type="term" value="F:sigma factor activity"/>
    <property type="evidence" value="ECO:0007669"/>
    <property type="project" value="UniProtKB-KW"/>
</dbReference>
<evidence type="ECO:0000256" key="3">
    <source>
        <dbReference type="ARBA" id="ARBA00023082"/>
    </source>
</evidence>
<dbReference type="Pfam" id="PF08281">
    <property type="entry name" value="Sigma70_r4_2"/>
    <property type="match status" value="1"/>
</dbReference>
<comment type="similarity">
    <text evidence="1">Belongs to the sigma-70 factor family. ECF subfamily.</text>
</comment>
<dbReference type="InterPro" id="IPR007627">
    <property type="entry name" value="RNA_pol_sigma70_r2"/>
</dbReference>
<dbReference type="InterPro" id="IPR036388">
    <property type="entry name" value="WH-like_DNA-bd_sf"/>
</dbReference>
<evidence type="ECO:0000259" key="6">
    <source>
        <dbReference type="Pfam" id="PF04542"/>
    </source>
</evidence>
<keyword evidence="2" id="KW-0805">Transcription regulation</keyword>
<dbReference type="GO" id="GO:0006352">
    <property type="term" value="P:DNA-templated transcription initiation"/>
    <property type="evidence" value="ECO:0007669"/>
    <property type="project" value="InterPro"/>
</dbReference>
<evidence type="ECO:0000259" key="7">
    <source>
        <dbReference type="Pfam" id="PF08281"/>
    </source>
</evidence>
<evidence type="ECO:0000313" key="8">
    <source>
        <dbReference type="EMBL" id="AGC72248.1"/>
    </source>
</evidence>
<dbReference type="Gene3D" id="1.10.10.10">
    <property type="entry name" value="Winged helix-like DNA-binding domain superfamily/Winged helix DNA-binding domain"/>
    <property type="match status" value="1"/>
</dbReference>
<keyword evidence="4" id="KW-0238">DNA-binding</keyword>
<keyword evidence="3" id="KW-0731">Sigma factor</keyword>
<evidence type="ECO:0000256" key="5">
    <source>
        <dbReference type="ARBA" id="ARBA00023163"/>
    </source>
</evidence>
<dbReference type="InterPro" id="IPR013325">
    <property type="entry name" value="RNA_pol_sigma_r2"/>
</dbReference>
<reference evidence="8" key="1">
    <citation type="submission" date="2012-09" db="EMBL/GenBank/DDBJ databases">
        <title>Metagenomic Characterization of a Microbial Community in Wastewater Detects High Levels of Antibiotic Resistance.</title>
        <authorList>
            <person name="Abrams M."/>
            <person name="Caldwell A."/>
            <person name="Vandaei E."/>
            <person name="Lee W."/>
            <person name="Perrott J."/>
            <person name="Khan S.Y."/>
            <person name="Ta J."/>
            <person name="Romero D."/>
            <person name="Nguyen V."/>
            <person name="Pourmand N."/>
            <person name="Ouverney C.C."/>
        </authorList>
    </citation>
    <scope>NUCLEOTIDE SEQUENCE</scope>
</reference>
<organism evidence="8">
    <name type="scientific">uncultured bacterium A1Q1_fos_479</name>
    <dbReference type="NCBI Taxonomy" id="1256575"/>
    <lineage>
        <taxon>Bacteria</taxon>
        <taxon>environmental samples</taxon>
    </lineage>
</organism>
<dbReference type="PANTHER" id="PTHR43133">
    <property type="entry name" value="RNA POLYMERASE ECF-TYPE SIGMA FACTO"/>
    <property type="match status" value="1"/>
</dbReference>
<dbReference type="AlphaFoldDB" id="L7VYU1"/>
<dbReference type="InterPro" id="IPR013249">
    <property type="entry name" value="RNA_pol_sigma70_r4_t2"/>
</dbReference>
<dbReference type="Gene3D" id="1.10.1740.10">
    <property type="match status" value="1"/>
</dbReference>
<proteinExistence type="inferred from homology"/>
<dbReference type="EMBL" id="JX649896">
    <property type="protein sequence ID" value="AGC72248.1"/>
    <property type="molecule type" value="Genomic_DNA"/>
</dbReference>
<protein>
    <submittedName>
        <fullName evidence="8">RNA polymerase sigma-70 factor, ECF subfamily</fullName>
    </submittedName>
</protein>